<feature type="transmembrane region" description="Helical" evidence="5">
    <location>
        <begin position="101"/>
        <end position="119"/>
    </location>
</feature>
<comment type="function">
    <text evidence="5">NDH-1 shuttles electrons from NADH, via FMN and iron-sulfur (Fe-S) centers, to quinones in the respiratory chain. The immediate electron acceptor for the enzyme in this species is believed to be a menaquinone. Couples the redox reaction to proton translocation (for every two electrons transferred, four hydrogen ions are translocated across the cytoplasmic membrane), and thus conserves the redox energy in a proton gradient.</text>
</comment>
<dbReference type="STRING" id="1555112.LIP_1827"/>
<proteinExistence type="inferred from homology"/>
<evidence type="ECO:0000313" key="8">
    <source>
        <dbReference type="EMBL" id="BAS27671.1"/>
    </source>
</evidence>
<dbReference type="PATRIC" id="fig|1555112.3.peg.1859"/>
<keyword evidence="5" id="KW-0813">Transport</keyword>
<feature type="transmembrane region" description="Helical" evidence="5">
    <location>
        <begin position="365"/>
        <end position="387"/>
    </location>
</feature>
<comment type="similarity">
    <text evidence="5">Belongs to the complex I subunit 2 family.</text>
</comment>
<evidence type="ECO:0000256" key="6">
    <source>
        <dbReference type="RuleBase" id="RU000320"/>
    </source>
</evidence>
<dbReference type="GO" id="GO:0048038">
    <property type="term" value="F:quinone binding"/>
    <property type="evidence" value="ECO:0007669"/>
    <property type="project" value="UniProtKB-KW"/>
</dbReference>
<dbReference type="PANTHER" id="PTHR22773">
    <property type="entry name" value="NADH DEHYDROGENASE"/>
    <property type="match status" value="1"/>
</dbReference>
<dbReference type="GO" id="GO:0012505">
    <property type="term" value="C:endomembrane system"/>
    <property type="evidence" value="ECO:0007669"/>
    <property type="project" value="UniProtKB-SubCell"/>
</dbReference>
<evidence type="ECO:0000256" key="4">
    <source>
        <dbReference type="ARBA" id="ARBA00023136"/>
    </source>
</evidence>
<dbReference type="Pfam" id="PF00361">
    <property type="entry name" value="Proton_antipo_M"/>
    <property type="match status" value="1"/>
</dbReference>
<reference evidence="9" key="2">
    <citation type="journal article" date="2016" name="Int. J. Syst. Evol. Microbiol.">
        <title>Complete genome sequence and cell structure of Limnochorda pilosa, a Gram-negative spore-former within the phylum Firmicutes.</title>
        <authorList>
            <person name="Watanabe M."/>
            <person name="Kojima H."/>
            <person name="Fukui M."/>
        </authorList>
    </citation>
    <scope>NUCLEOTIDE SEQUENCE [LARGE SCALE GENOMIC DNA]</scope>
    <source>
        <strain evidence="9">HC45</strain>
    </source>
</reference>
<dbReference type="PRINTS" id="PR01434">
    <property type="entry name" value="NADHDHGNASE5"/>
</dbReference>
<keyword evidence="5" id="KW-0874">Quinone</keyword>
<keyword evidence="4 5" id="KW-0472">Membrane</keyword>
<dbReference type="KEGG" id="lpil:LIP_1827"/>
<feature type="domain" description="NADH:quinone oxidoreductase/Mrp antiporter transmembrane" evidence="7">
    <location>
        <begin position="121"/>
        <end position="415"/>
    </location>
</feature>
<comment type="subcellular location">
    <subcellularLocation>
        <location evidence="5">Cell membrane</location>
        <topology evidence="5">Multi-pass membrane protein</topology>
    </subcellularLocation>
    <subcellularLocation>
        <location evidence="1">Endomembrane system</location>
        <topology evidence="1">Multi-pass membrane protein</topology>
    </subcellularLocation>
    <subcellularLocation>
        <location evidence="6">Membrane</location>
        <topology evidence="6">Multi-pass membrane protein</topology>
    </subcellularLocation>
</comment>
<sequence length="475" mass="50671">MPASMNLPLLLPELVLVATGIALVLIDLFTEQKRVLAHVGLVGVLATLAALVPGLGESRSIWSDMIQVDGFATFFKVVFLSVAALVLLVSLEYVERERIQAGEFYALVLFATLGMFFMAGSLNLLTIYLGLELLSISSYVLAGTLKRDPRSVEASIKYFLIGAITSSVLLFGISLVYGVTGSTYLPRVAEVLAAGTGTQPVLLAGMLFLLVGFAFKVAAFPFHMWAPDTYDGSPTPISAFLITGSEAAGFAALLRIFTVGLPGLSDQWAWIFAVLAVLTMTYGNVTAIVQTKIKRLMAYSAIAQAGYVLVGLAVATGQGAAAMLYYLLVYAFMTVGAFGVIILLTNNGEGEEIADFRGLGQRSPVFAWALVIYFLSLIGIPPTAGFFGKLGLFNAAIAADMTWLAVVMVINSVLSAPYYFGVIRSMFLEEAEEARPLRAPASLTWAMGITVLVTLALGLLPEQVYAWVQTVAGSL</sequence>
<evidence type="ECO:0000256" key="2">
    <source>
        <dbReference type="ARBA" id="ARBA00022692"/>
    </source>
</evidence>
<feature type="transmembrane region" description="Helical" evidence="5">
    <location>
        <begin position="393"/>
        <end position="420"/>
    </location>
</feature>
<dbReference type="GO" id="GO:0008137">
    <property type="term" value="F:NADH dehydrogenase (ubiquinone) activity"/>
    <property type="evidence" value="ECO:0007669"/>
    <property type="project" value="InterPro"/>
</dbReference>
<feature type="transmembrane region" description="Helical" evidence="5">
    <location>
        <begin position="237"/>
        <end position="257"/>
    </location>
</feature>
<dbReference type="EMBL" id="AP014924">
    <property type="protein sequence ID" value="BAS27671.1"/>
    <property type="molecule type" value="Genomic_DNA"/>
</dbReference>
<accession>A0A0K2SKP2</accession>
<dbReference type="InterPro" id="IPR010096">
    <property type="entry name" value="NADH-Q_OxRdtase_suN/2"/>
</dbReference>
<dbReference type="InterPro" id="IPR001750">
    <property type="entry name" value="ND/Mrp_TM"/>
</dbReference>
<keyword evidence="5" id="KW-1278">Translocase</keyword>
<comment type="subunit">
    <text evidence="5">NDH-1 is composed of 14 different subunits. Subunits NuoA, H, J, K, L, M, N constitute the membrane sector of the complex.</text>
</comment>
<feature type="transmembrane region" description="Helical" evidence="5">
    <location>
        <begin position="441"/>
        <end position="460"/>
    </location>
</feature>
<keyword evidence="9" id="KW-1185">Reference proteome</keyword>
<gene>
    <name evidence="5" type="primary">nuoN</name>
    <name evidence="8" type="ORF">LIP_1827</name>
</gene>
<dbReference type="RefSeq" id="WP_068136856.1">
    <property type="nucleotide sequence ID" value="NZ_AP014924.1"/>
</dbReference>
<evidence type="ECO:0000256" key="1">
    <source>
        <dbReference type="ARBA" id="ARBA00004127"/>
    </source>
</evidence>
<feature type="transmembrane region" description="Helical" evidence="5">
    <location>
        <begin position="6"/>
        <end position="28"/>
    </location>
</feature>
<evidence type="ECO:0000256" key="3">
    <source>
        <dbReference type="ARBA" id="ARBA00022989"/>
    </source>
</evidence>
<evidence type="ECO:0000259" key="7">
    <source>
        <dbReference type="Pfam" id="PF00361"/>
    </source>
</evidence>
<dbReference type="NCBIfam" id="TIGR01770">
    <property type="entry name" value="NDH_I_N"/>
    <property type="match status" value="1"/>
</dbReference>
<feature type="transmembrane region" description="Helical" evidence="5">
    <location>
        <begin position="35"/>
        <end position="54"/>
    </location>
</feature>
<evidence type="ECO:0000313" key="9">
    <source>
        <dbReference type="Proteomes" id="UP000065807"/>
    </source>
</evidence>
<keyword evidence="5" id="KW-1003">Cell membrane</keyword>
<protein>
    <recommendedName>
        <fullName evidence="5">NADH-quinone oxidoreductase subunit N</fullName>
        <ecNumber evidence="5">7.1.1.-</ecNumber>
    </recommendedName>
    <alternativeName>
        <fullName evidence="5">NADH dehydrogenase I subunit N</fullName>
    </alternativeName>
    <alternativeName>
        <fullName evidence="5">NDH-1 subunit N</fullName>
    </alternativeName>
</protein>
<name>A0A0K2SKP2_LIMPI</name>
<dbReference type="GO" id="GO:0050136">
    <property type="term" value="F:NADH dehydrogenase (quinone) (non-electrogenic) activity"/>
    <property type="evidence" value="ECO:0007669"/>
    <property type="project" value="UniProtKB-UniRule"/>
</dbReference>
<organism evidence="8 9">
    <name type="scientific">Limnochorda pilosa</name>
    <dbReference type="NCBI Taxonomy" id="1555112"/>
    <lineage>
        <taxon>Bacteria</taxon>
        <taxon>Bacillati</taxon>
        <taxon>Bacillota</taxon>
        <taxon>Limnochordia</taxon>
        <taxon>Limnochordales</taxon>
        <taxon>Limnochordaceae</taxon>
        <taxon>Limnochorda</taxon>
    </lineage>
</organism>
<dbReference type="GO" id="GO:0005886">
    <property type="term" value="C:plasma membrane"/>
    <property type="evidence" value="ECO:0007669"/>
    <property type="project" value="UniProtKB-SubCell"/>
</dbReference>
<evidence type="ECO:0000256" key="5">
    <source>
        <dbReference type="HAMAP-Rule" id="MF_00445"/>
    </source>
</evidence>
<dbReference type="OrthoDB" id="9807568at2"/>
<keyword evidence="5" id="KW-0520">NAD</keyword>
<feature type="transmembrane region" description="Helical" evidence="5">
    <location>
        <begin position="158"/>
        <end position="180"/>
    </location>
</feature>
<feature type="transmembrane region" description="Helical" evidence="5">
    <location>
        <begin position="200"/>
        <end position="225"/>
    </location>
</feature>
<feature type="transmembrane region" description="Helical" evidence="5">
    <location>
        <begin position="296"/>
        <end position="317"/>
    </location>
</feature>
<feature type="transmembrane region" description="Helical" evidence="5">
    <location>
        <begin position="74"/>
        <end position="94"/>
    </location>
</feature>
<dbReference type="GO" id="GO:0042773">
    <property type="term" value="P:ATP synthesis coupled electron transport"/>
    <property type="evidence" value="ECO:0007669"/>
    <property type="project" value="InterPro"/>
</dbReference>
<reference evidence="9" key="1">
    <citation type="submission" date="2015-07" db="EMBL/GenBank/DDBJ databases">
        <title>Complete genome sequence and phylogenetic analysis of Limnochorda pilosa.</title>
        <authorList>
            <person name="Watanabe M."/>
            <person name="Kojima H."/>
            <person name="Fukui M."/>
        </authorList>
    </citation>
    <scope>NUCLEOTIDE SEQUENCE [LARGE SCALE GENOMIC DNA]</scope>
    <source>
        <strain evidence="9">HC45</strain>
    </source>
</reference>
<dbReference type="EC" id="7.1.1.-" evidence="5"/>
<comment type="catalytic activity">
    <reaction evidence="5">
        <text>a quinone + NADH + 5 H(+)(in) = a quinol + NAD(+) + 4 H(+)(out)</text>
        <dbReference type="Rhea" id="RHEA:57888"/>
        <dbReference type="ChEBI" id="CHEBI:15378"/>
        <dbReference type="ChEBI" id="CHEBI:24646"/>
        <dbReference type="ChEBI" id="CHEBI:57540"/>
        <dbReference type="ChEBI" id="CHEBI:57945"/>
        <dbReference type="ChEBI" id="CHEBI:132124"/>
    </reaction>
</comment>
<feature type="transmembrane region" description="Helical" evidence="5">
    <location>
        <begin position="323"/>
        <end position="344"/>
    </location>
</feature>
<keyword evidence="2 5" id="KW-0812">Transmembrane</keyword>
<feature type="transmembrane region" description="Helical" evidence="5">
    <location>
        <begin position="125"/>
        <end position="146"/>
    </location>
</feature>
<dbReference type="Proteomes" id="UP000065807">
    <property type="component" value="Chromosome"/>
</dbReference>
<feature type="transmembrane region" description="Helical" evidence="5">
    <location>
        <begin position="269"/>
        <end position="289"/>
    </location>
</feature>
<dbReference type="AlphaFoldDB" id="A0A0K2SKP2"/>
<dbReference type="HAMAP" id="MF_00445">
    <property type="entry name" value="NDH1_NuoN_1"/>
    <property type="match status" value="1"/>
</dbReference>
<keyword evidence="3 5" id="KW-1133">Transmembrane helix</keyword>